<feature type="compositionally biased region" description="Basic and acidic residues" evidence="7">
    <location>
        <begin position="1332"/>
        <end position="1351"/>
    </location>
</feature>
<evidence type="ECO:0000256" key="1">
    <source>
        <dbReference type="ARBA" id="ARBA00022490"/>
    </source>
</evidence>
<feature type="region of interest" description="Disordered" evidence="7">
    <location>
        <begin position="971"/>
        <end position="1010"/>
    </location>
</feature>
<feature type="compositionally biased region" description="Low complexity" evidence="7">
    <location>
        <begin position="1305"/>
        <end position="1327"/>
    </location>
</feature>
<keyword evidence="2 6" id="KW-0547">Nucleotide-binding</keyword>
<dbReference type="RefSeq" id="WP_014438441.1">
    <property type="nucleotide sequence ID" value="NC_017080.1"/>
</dbReference>
<name>I0IIZ9_PHYMF</name>
<protein>
    <recommendedName>
        <fullName evidence="6">Chromosome partition protein Smc</fullName>
    </recommendedName>
</protein>
<evidence type="ECO:0000256" key="7">
    <source>
        <dbReference type="SAM" id="MobiDB-lite"/>
    </source>
</evidence>
<feature type="region of interest" description="Disordered" evidence="7">
    <location>
        <begin position="529"/>
        <end position="600"/>
    </location>
</feature>
<dbReference type="Gene3D" id="3.30.70.1620">
    <property type="match status" value="1"/>
</dbReference>
<dbReference type="GO" id="GO:0003677">
    <property type="term" value="F:DNA binding"/>
    <property type="evidence" value="ECO:0007669"/>
    <property type="project" value="UniProtKB-UniRule"/>
</dbReference>
<evidence type="ECO:0000256" key="5">
    <source>
        <dbReference type="ARBA" id="ARBA00023125"/>
    </source>
</evidence>
<dbReference type="GO" id="GO:0005524">
    <property type="term" value="F:ATP binding"/>
    <property type="evidence" value="ECO:0007669"/>
    <property type="project" value="UniProtKB-UniRule"/>
</dbReference>
<feature type="region of interest" description="Disordered" evidence="7">
    <location>
        <begin position="1305"/>
        <end position="1351"/>
    </location>
</feature>
<evidence type="ECO:0000259" key="8">
    <source>
        <dbReference type="SMART" id="SM00968"/>
    </source>
</evidence>
<keyword evidence="1 6" id="KW-0963">Cytoplasm</keyword>
<dbReference type="GO" id="GO:0030261">
    <property type="term" value="P:chromosome condensation"/>
    <property type="evidence" value="ECO:0007669"/>
    <property type="project" value="InterPro"/>
</dbReference>
<dbReference type="OrthoDB" id="9808768at2"/>
<keyword evidence="4 6" id="KW-0175">Coiled coil</keyword>
<feature type="coiled-coil region" evidence="6">
    <location>
        <begin position="180"/>
        <end position="214"/>
    </location>
</feature>
<dbReference type="InterPro" id="IPR011890">
    <property type="entry name" value="SMC_prok"/>
</dbReference>
<evidence type="ECO:0000256" key="4">
    <source>
        <dbReference type="ARBA" id="ARBA00023054"/>
    </source>
</evidence>
<dbReference type="Pfam" id="PF02463">
    <property type="entry name" value="SMC_N"/>
    <property type="match status" value="1"/>
</dbReference>
<dbReference type="PANTHER" id="PTHR43977">
    <property type="entry name" value="STRUCTURAL MAINTENANCE OF CHROMOSOMES PROTEIN 3"/>
    <property type="match status" value="1"/>
</dbReference>
<dbReference type="InterPro" id="IPR010935">
    <property type="entry name" value="SMC_hinge"/>
</dbReference>
<dbReference type="InterPro" id="IPR024704">
    <property type="entry name" value="SMC"/>
</dbReference>
<dbReference type="GO" id="GO:0007062">
    <property type="term" value="P:sister chromatid cohesion"/>
    <property type="evidence" value="ECO:0007669"/>
    <property type="project" value="InterPro"/>
</dbReference>
<feature type="compositionally biased region" description="Basic residues" evidence="7">
    <location>
        <begin position="562"/>
        <end position="576"/>
    </location>
</feature>
<dbReference type="SUPFAM" id="SSF75553">
    <property type="entry name" value="Smc hinge domain"/>
    <property type="match status" value="1"/>
</dbReference>
<dbReference type="SUPFAM" id="SSF52540">
    <property type="entry name" value="P-loop containing nucleoside triphosphate hydrolases"/>
    <property type="match status" value="1"/>
</dbReference>
<dbReference type="KEGG" id="phm:PSMK_30780"/>
<dbReference type="HAMAP" id="MF_01894">
    <property type="entry name" value="Smc_prok"/>
    <property type="match status" value="1"/>
</dbReference>
<feature type="coiled-coil region" evidence="6">
    <location>
        <begin position="810"/>
        <end position="844"/>
    </location>
</feature>
<keyword evidence="5 6" id="KW-0238">DNA-binding</keyword>
<sequence>MRLARMTLAGFKSFADKTTIAFDEPVVGIVGPNGCGKSNVVDGIKWVLGDQSPKSLRGGAMIDVIFNGSAKRKPAGMASVTLTFTNPQKTGERPPNPAEIHRTLPIDTDEVAVTRELYRDGTSDYRLNGKRVRLRDVRELFMDTGVGTDAYSIIEQGKVARMLETSGAERRQIFEEAAGISRFKARKKEAQRKLDRATANLTLVSARLEETEKRLRTVKLQAARARSFQEADQRLRTLQLAHGLAEYGELSAERETEHQLLEEAEAAHAAAARALAEREAASEEAEAEAAEAEAARAEAQRLAFEAVNARDRAQSAAVSASRGAEQVREGLGRDTERLAALHREREALAADAAERETQERELAAAAEALAAGLSEAQAREAEARADASARRSAAEAERSGQNDLLRRAQRLEDRLAGLEREAQTLESARAELEGRKGEAASRLEALLTERDANASAAAEAAVVVEREAEALAEAERRADALDGEAAALAARLAAKREKRAERGSRRDVLRQMAAAREGVADPVKALLRRASGSGSGSAAAAEPRTVEGTPSEPPRSADPGGRRKKNRKNRGAKQARRAMAQRVEPAAAAVRAAEPAPPTPRLPEGVLGLLGDLLDAAVADAPAVEAALGHLQQAVVTDGLARAIDGPAPAAGAVRFLGLDGPDGDASPLPPALRALPRVRDLVACDAVLRPVVDRVLGRALVVPSLDAAWMVAAAAAGFPAVLVTPAGDRLDPDGTLVRAAAGDGHPSAGAGGLVQRRAELAELDAEIAALDAALEADAAALAEAAGGVAALRERAVTLRSARAATTASVARLEAQAAGVAERLARAEQESPRLAAEAEKLHARLAETRGDATARRAEAASVAADAAAREEAVARLSAEAAAAGEAVRAAGEAVTAARIEGSALAERRQSVAREARRLAESAALAGRQAEQLATRLAEARQRVATLEAEAAAATAEAAAAESAVARREAERDAATAAAREAANRRGAARASIADDREAERAADRTRQRHRLTAAELTTKLTNLRERLGERLEIDVAEAHRQRELFEAEQAEAAALERQREEADLPHDLHGGVDWGAVVAEMKELRTRIRNLGTVNLDAIGELEQLEGRHDDLATQVADTREAAAELGELIERINTDSRVRFERTFAEVREAFAGQAGMFRRLFGGGRAELYLEPPEGGGEPDPLEAGIGVRAKPPGKEPRALSQLSGGEKTMTAIALLMAIFQSRPSPYAILDEVDAALDEANVERFIGIVQGFLAHSHFIVITHHKRTMRGCDALFGITMQERGVSKRVKVKFDEVGEDGALSEQAAARAAVAAPEPEPASEAPEPTGTESLREHLARMRERAVPVPVER</sequence>
<evidence type="ECO:0000313" key="10">
    <source>
        <dbReference type="Proteomes" id="UP000007881"/>
    </source>
</evidence>
<feature type="coiled-coil region" evidence="6">
    <location>
        <begin position="247"/>
        <end position="312"/>
    </location>
</feature>
<evidence type="ECO:0000313" key="9">
    <source>
        <dbReference type="EMBL" id="BAM05237.1"/>
    </source>
</evidence>
<dbReference type="EMBL" id="AP012338">
    <property type="protein sequence ID" value="BAM05237.1"/>
    <property type="molecule type" value="Genomic_DNA"/>
</dbReference>
<keyword evidence="3 6" id="KW-0067">ATP-binding</keyword>
<dbReference type="GO" id="GO:0006260">
    <property type="term" value="P:DNA replication"/>
    <property type="evidence" value="ECO:0007669"/>
    <property type="project" value="UniProtKB-UniRule"/>
</dbReference>
<dbReference type="STRING" id="1142394.PSMK_30780"/>
<dbReference type="GO" id="GO:0007059">
    <property type="term" value="P:chromosome segregation"/>
    <property type="evidence" value="ECO:0007669"/>
    <property type="project" value="UniProtKB-UniRule"/>
</dbReference>
<dbReference type="Gene3D" id="3.40.50.300">
    <property type="entry name" value="P-loop containing nucleotide triphosphate hydrolases"/>
    <property type="match status" value="2"/>
</dbReference>
<dbReference type="InterPro" id="IPR003395">
    <property type="entry name" value="RecF/RecN/SMC_N"/>
</dbReference>
<feature type="domain" description="SMC hinge" evidence="8">
    <location>
        <begin position="604"/>
        <end position="713"/>
    </location>
</feature>
<dbReference type="GO" id="GO:0016887">
    <property type="term" value="F:ATP hydrolysis activity"/>
    <property type="evidence" value="ECO:0007669"/>
    <property type="project" value="InterPro"/>
</dbReference>
<dbReference type="eggNOG" id="COG1196">
    <property type="taxonomic scope" value="Bacteria"/>
</dbReference>
<comment type="domain">
    <text evidence="6">Contains large globular domains required for ATP hydrolysis at each terminus and a third globular domain forming a flexible hinge near the middle of the molecule. These domains are separated by coiled-coil structures.</text>
</comment>
<feature type="compositionally biased region" description="Basic and acidic residues" evidence="7">
    <location>
        <begin position="992"/>
        <end position="1005"/>
    </location>
</feature>
<feature type="binding site" evidence="6">
    <location>
        <begin position="32"/>
        <end position="39"/>
    </location>
    <ligand>
        <name>ATP</name>
        <dbReference type="ChEBI" id="CHEBI:30616"/>
    </ligand>
</feature>
<evidence type="ECO:0000256" key="6">
    <source>
        <dbReference type="HAMAP-Rule" id="MF_01894"/>
    </source>
</evidence>
<feature type="coiled-coil region" evidence="6">
    <location>
        <begin position="922"/>
        <end position="963"/>
    </location>
</feature>
<evidence type="ECO:0000256" key="2">
    <source>
        <dbReference type="ARBA" id="ARBA00022741"/>
    </source>
</evidence>
<gene>
    <name evidence="6 9" type="primary">smc</name>
    <name evidence="9" type="ordered locus">PSMK_30780</name>
</gene>
<keyword evidence="10" id="KW-1185">Reference proteome</keyword>
<evidence type="ECO:0000256" key="3">
    <source>
        <dbReference type="ARBA" id="ARBA00022840"/>
    </source>
</evidence>
<feature type="compositionally biased region" description="Low complexity" evidence="7">
    <location>
        <begin position="974"/>
        <end position="991"/>
    </location>
</feature>
<feature type="compositionally biased region" description="Low complexity" evidence="7">
    <location>
        <begin position="577"/>
        <end position="594"/>
    </location>
</feature>
<dbReference type="Gene3D" id="1.20.1060.20">
    <property type="match status" value="1"/>
</dbReference>
<comment type="subcellular location">
    <subcellularLocation>
        <location evidence="6">Cytoplasm</location>
    </subcellularLocation>
</comment>
<dbReference type="GO" id="GO:0005737">
    <property type="term" value="C:cytoplasm"/>
    <property type="evidence" value="ECO:0007669"/>
    <property type="project" value="UniProtKB-SubCell"/>
</dbReference>
<dbReference type="SMART" id="SM00968">
    <property type="entry name" value="SMC_hinge"/>
    <property type="match status" value="1"/>
</dbReference>
<dbReference type="HOGENOM" id="CLU_001042_2_2_0"/>
<comment type="subunit">
    <text evidence="6">Homodimer.</text>
</comment>
<feature type="region of interest" description="Disordered" evidence="7">
    <location>
        <begin position="380"/>
        <end position="405"/>
    </location>
</feature>
<reference evidence="9 10" key="1">
    <citation type="submission" date="2012-02" db="EMBL/GenBank/DDBJ databases">
        <title>Complete genome sequence of Phycisphaera mikurensis NBRC 102666.</title>
        <authorList>
            <person name="Ankai A."/>
            <person name="Hosoyama A."/>
            <person name="Terui Y."/>
            <person name="Sekine M."/>
            <person name="Fukai R."/>
            <person name="Kato Y."/>
            <person name="Nakamura S."/>
            <person name="Yamada-Narita S."/>
            <person name="Kawakoshi A."/>
            <person name="Fukunaga Y."/>
            <person name="Yamazaki S."/>
            <person name="Fujita N."/>
        </authorList>
    </citation>
    <scope>NUCLEOTIDE SEQUENCE [LARGE SCALE GENOMIC DNA]</scope>
    <source>
        <strain evidence="10">NBRC 102666 / KCTC 22515 / FYK2301M01</strain>
    </source>
</reference>
<proteinExistence type="inferred from homology"/>
<accession>I0IIZ9</accession>
<dbReference type="Proteomes" id="UP000007881">
    <property type="component" value="Chromosome"/>
</dbReference>
<dbReference type="GO" id="GO:0005694">
    <property type="term" value="C:chromosome"/>
    <property type="evidence" value="ECO:0007669"/>
    <property type="project" value="InterPro"/>
</dbReference>
<dbReference type="InterPro" id="IPR036277">
    <property type="entry name" value="SMC_hinge_sf"/>
</dbReference>
<feature type="compositionally biased region" description="Low complexity" evidence="7">
    <location>
        <begin position="530"/>
        <end position="541"/>
    </location>
</feature>
<dbReference type="InterPro" id="IPR027417">
    <property type="entry name" value="P-loop_NTPase"/>
</dbReference>
<comment type="similarity">
    <text evidence="6">Belongs to the SMC family.</text>
</comment>
<dbReference type="PIRSF" id="PIRSF005719">
    <property type="entry name" value="SMC"/>
    <property type="match status" value="1"/>
</dbReference>
<dbReference type="Pfam" id="PF06470">
    <property type="entry name" value="SMC_hinge"/>
    <property type="match status" value="1"/>
</dbReference>
<dbReference type="PATRIC" id="fig|1142394.8.peg.3184"/>
<organism evidence="9 10">
    <name type="scientific">Phycisphaera mikurensis (strain NBRC 102666 / KCTC 22515 / FYK2301M01)</name>
    <dbReference type="NCBI Taxonomy" id="1142394"/>
    <lineage>
        <taxon>Bacteria</taxon>
        <taxon>Pseudomonadati</taxon>
        <taxon>Planctomycetota</taxon>
        <taxon>Phycisphaerae</taxon>
        <taxon>Phycisphaerales</taxon>
        <taxon>Phycisphaeraceae</taxon>
        <taxon>Phycisphaera</taxon>
    </lineage>
</organism>
<comment type="function">
    <text evidence="6">Required for chromosome condensation and partitioning.</text>
</comment>